<dbReference type="AlphaFoldDB" id="A0A1U7YWS2"/>
<evidence type="ECO:0000259" key="1">
    <source>
        <dbReference type="Pfam" id="PF08100"/>
    </source>
</evidence>
<dbReference type="eggNOG" id="KOG3178">
    <property type="taxonomic scope" value="Eukaryota"/>
</dbReference>
<evidence type="ECO:0000313" key="3">
    <source>
        <dbReference type="RefSeq" id="XP_010243879.1"/>
    </source>
</evidence>
<protein>
    <submittedName>
        <fullName evidence="3">Uncharacterized protein LOC104587837</fullName>
    </submittedName>
</protein>
<dbReference type="Pfam" id="PF08100">
    <property type="entry name" value="Dimerisation"/>
    <property type="match status" value="1"/>
</dbReference>
<sequence>MADEKTKTQNNTRLAILELANIINVPMSLNAIVCLKVADAIQQGSSNVPLSASEILACVLPTGDPDNLQCILRMLTSYDVFSEHIVDDSSKQMQKAMSRVSVSFMLFMKAILESYDGFKGMSAKMLETFA</sequence>
<evidence type="ECO:0000313" key="2">
    <source>
        <dbReference type="Proteomes" id="UP000189703"/>
    </source>
</evidence>
<dbReference type="STRING" id="4432.A0A1U7YWS2"/>
<dbReference type="GO" id="GO:0046983">
    <property type="term" value="F:protein dimerization activity"/>
    <property type="evidence" value="ECO:0007669"/>
    <property type="project" value="InterPro"/>
</dbReference>
<proteinExistence type="predicted"/>
<keyword evidence="2" id="KW-1185">Reference proteome</keyword>
<gene>
    <name evidence="3" type="primary">LOC104587837</name>
</gene>
<dbReference type="InterPro" id="IPR036390">
    <property type="entry name" value="WH_DNA-bd_sf"/>
</dbReference>
<accession>A0A1U7YWS2</accession>
<dbReference type="InterPro" id="IPR036388">
    <property type="entry name" value="WH-like_DNA-bd_sf"/>
</dbReference>
<dbReference type="GeneID" id="104587837"/>
<feature type="domain" description="O-methyltransferase dimerisation" evidence="1">
    <location>
        <begin position="17"/>
        <end position="88"/>
    </location>
</feature>
<organism evidence="2 3">
    <name type="scientific">Nelumbo nucifera</name>
    <name type="common">Sacred lotus</name>
    <dbReference type="NCBI Taxonomy" id="4432"/>
    <lineage>
        <taxon>Eukaryota</taxon>
        <taxon>Viridiplantae</taxon>
        <taxon>Streptophyta</taxon>
        <taxon>Embryophyta</taxon>
        <taxon>Tracheophyta</taxon>
        <taxon>Spermatophyta</taxon>
        <taxon>Magnoliopsida</taxon>
        <taxon>Proteales</taxon>
        <taxon>Nelumbonaceae</taxon>
        <taxon>Nelumbo</taxon>
    </lineage>
</organism>
<dbReference type="Proteomes" id="UP000189703">
    <property type="component" value="Unplaced"/>
</dbReference>
<dbReference type="OrthoDB" id="1606438at2759"/>
<dbReference type="KEGG" id="nnu:104587837"/>
<dbReference type="RefSeq" id="XP_010243879.1">
    <property type="nucleotide sequence ID" value="XM_010245577.1"/>
</dbReference>
<reference evidence="3" key="1">
    <citation type="submission" date="2025-08" db="UniProtKB">
        <authorList>
            <consortium name="RefSeq"/>
        </authorList>
    </citation>
    <scope>IDENTIFICATION</scope>
</reference>
<dbReference type="Gene3D" id="1.10.10.10">
    <property type="entry name" value="Winged helix-like DNA-binding domain superfamily/Winged helix DNA-binding domain"/>
    <property type="match status" value="1"/>
</dbReference>
<dbReference type="SUPFAM" id="SSF46785">
    <property type="entry name" value="Winged helix' DNA-binding domain"/>
    <property type="match status" value="1"/>
</dbReference>
<dbReference type="InterPro" id="IPR012967">
    <property type="entry name" value="COMT_dimerisation"/>
</dbReference>
<name>A0A1U7YWS2_NELNU</name>